<dbReference type="PATRIC" id="fig|1111454.3.peg.188"/>
<keyword evidence="2 4" id="KW-0378">Hydrolase</keyword>
<name>U7UV82_9FIRM</name>
<proteinExistence type="predicted"/>
<dbReference type="EMBL" id="AWXA01000005">
    <property type="protein sequence ID" value="ERT62378.1"/>
    <property type="molecule type" value="Genomic_DNA"/>
</dbReference>
<sequence>MPTDIREQLKALDGKTLNVYINSDGGSVAAGVAIANMIARHRGKTVGIIDGWAASVASVIFMACDELHMPSNTFLMIHKPAVSVSGNSDDLLKAAEMLDTIQDGIEKTYLAKAKPGVTPDDIHDAVNAETWYTAAEAAEVFDVVVDDTEIQLTACSTRVTNRMPEAIKAVKIAAKTAENEGEKQENNLRRRKIACELELLR</sequence>
<evidence type="ECO:0000313" key="5">
    <source>
        <dbReference type="Proteomes" id="UP000017090"/>
    </source>
</evidence>
<dbReference type="NCBIfam" id="NF045542">
    <property type="entry name" value="Clp_rel_HeadMat"/>
    <property type="match status" value="1"/>
</dbReference>
<accession>U7UV82</accession>
<evidence type="ECO:0000256" key="1">
    <source>
        <dbReference type="ARBA" id="ARBA00022670"/>
    </source>
</evidence>
<dbReference type="PANTHER" id="PTHR10381:SF70">
    <property type="entry name" value="ATP-DEPENDENT CLP PROTEASE PROTEOLYTIC SUBUNIT"/>
    <property type="match status" value="1"/>
</dbReference>
<keyword evidence="5" id="KW-1185">Reference proteome</keyword>
<dbReference type="Pfam" id="PF00574">
    <property type="entry name" value="CLP_protease"/>
    <property type="match status" value="1"/>
</dbReference>
<dbReference type="PANTHER" id="PTHR10381">
    <property type="entry name" value="ATP-DEPENDENT CLP PROTEASE PROTEOLYTIC SUBUNIT"/>
    <property type="match status" value="1"/>
</dbReference>
<protein>
    <submittedName>
        <fullName evidence="4">ATP-dependent Clp endopeptidase, proteolytic subunit ClpP</fullName>
        <ecNumber evidence="4">3.4.21.92</ecNumber>
    </submittedName>
</protein>
<dbReference type="GO" id="GO:0004176">
    <property type="term" value="F:ATP-dependent peptidase activity"/>
    <property type="evidence" value="ECO:0007669"/>
    <property type="project" value="TreeGrafter"/>
</dbReference>
<dbReference type="eggNOG" id="COG0740">
    <property type="taxonomic scope" value="Bacteria"/>
</dbReference>
<dbReference type="STRING" id="1111454.HMPREF1250_0250"/>
<dbReference type="SUPFAM" id="SSF52096">
    <property type="entry name" value="ClpP/crotonase"/>
    <property type="match status" value="1"/>
</dbReference>
<keyword evidence="1" id="KW-0645">Protease</keyword>
<dbReference type="EC" id="3.4.21.92" evidence="4"/>
<dbReference type="Proteomes" id="UP000017090">
    <property type="component" value="Unassembled WGS sequence"/>
</dbReference>
<gene>
    <name evidence="4" type="primary">clpP_3</name>
    <name evidence="4" type="ORF">HMPREF1250_0250</name>
</gene>
<dbReference type="Gene3D" id="3.90.226.10">
    <property type="entry name" value="2-enoyl-CoA Hydratase, Chain A, domain 1"/>
    <property type="match status" value="1"/>
</dbReference>
<evidence type="ECO:0000256" key="3">
    <source>
        <dbReference type="ARBA" id="ARBA00022825"/>
    </source>
</evidence>
<evidence type="ECO:0000256" key="2">
    <source>
        <dbReference type="ARBA" id="ARBA00022801"/>
    </source>
</evidence>
<dbReference type="GO" id="GO:0009368">
    <property type="term" value="C:endopeptidase Clp complex"/>
    <property type="evidence" value="ECO:0007669"/>
    <property type="project" value="TreeGrafter"/>
</dbReference>
<dbReference type="CDD" id="cd07016">
    <property type="entry name" value="S14_ClpP_1"/>
    <property type="match status" value="1"/>
</dbReference>
<dbReference type="GO" id="GO:0006515">
    <property type="term" value="P:protein quality control for misfolded or incompletely synthesized proteins"/>
    <property type="evidence" value="ECO:0007669"/>
    <property type="project" value="TreeGrafter"/>
</dbReference>
<dbReference type="InterPro" id="IPR023562">
    <property type="entry name" value="ClpP/TepA"/>
</dbReference>
<dbReference type="GO" id="GO:0051117">
    <property type="term" value="F:ATPase binding"/>
    <property type="evidence" value="ECO:0007669"/>
    <property type="project" value="TreeGrafter"/>
</dbReference>
<dbReference type="AlphaFoldDB" id="U7UV82"/>
<organism evidence="4 5">
    <name type="scientific">Megasphaera vaginalis</name>
    <name type="common">ex Srinivasan et al. 2021</name>
    <dbReference type="NCBI Taxonomy" id="1111454"/>
    <lineage>
        <taxon>Bacteria</taxon>
        <taxon>Bacillati</taxon>
        <taxon>Bacillota</taxon>
        <taxon>Negativicutes</taxon>
        <taxon>Veillonellales</taxon>
        <taxon>Veillonellaceae</taxon>
        <taxon>Megasphaera</taxon>
    </lineage>
</organism>
<evidence type="ECO:0000313" key="4">
    <source>
        <dbReference type="EMBL" id="ERT62378.1"/>
    </source>
</evidence>
<keyword evidence="3" id="KW-0720">Serine protease</keyword>
<dbReference type="GO" id="GO:0004252">
    <property type="term" value="F:serine-type endopeptidase activity"/>
    <property type="evidence" value="ECO:0007669"/>
    <property type="project" value="UniProtKB-EC"/>
</dbReference>
<dbReference type="InterPro" id="IPR029045">
    <property type="entry name" value="ClpP/crotonase-like_dom_sf"/>
</dbReference>
<reference evidence="4 5" key="1">
    <citation type="submission" date="2013-09" db="EMBL/GenBank/DDBJ databases">
        <authorList>
            <person name="Durkin A.S."/>
            <person name="Haft D.R."/>
            <person name="McCorrison J."/>
            <person name="Torralba M."/>
            <person name="Gillis M."/>
            <person name="Haft D.H."/>
            <person name="Methe B."/>
            <person name="Sutton G."/>
            <person name="Nelson K.E."/>
        </authorList>
    </citation>
    <scope>NUCLEOTIDE SEQUENCE [LARGE SCALE GENOMIC DNA]</scope>
    <source>
        <strain evidence="4 5">BV3C16-1</strain>
    </source>
</reference>
<comment type="caution">
    <text evidence="4">The sequence shown here is derived from an EMBL/GenBank/DDBJ whole genome shotgun (WGS) entry which is preliminary data.</text>
</comment>